<reference evidence="1" key="1">
    <citation type="submission" date="2022-08" db="EMBL/GenBank/DDBJ databases">
        <title>Genome Sequence of Fusarium decemcellulare.</title>
        <authorList>
            <person name="Buettner E."/>
        </authorList>
    </citation>
    <scope>NUCLEOTIDE SEQUENCE</scope>
    <source>
        <strain evidence="1">Babe19</strain>
    </source>
</reference>
<dbReference type="Proteomes" id="UP001148629">
    <property type="component" value="Unassembled WGS sequence"/>
</dbReference>
<dbReference type="EMBL" id="JANRMS010000956">
    <property type="protein sequence ID" value="KAJ3532473.1"/>
    <property type="molecule type" value="Genomic_DNA"/>
</dbReference>
<accession>A0ACC1S5N2</accession>
<sequence length="253" mass="27188">MSSLSTAELAIYAAFSLPVLYLLFKHGIPGSLGWGYLFLFCSLRVIGGALFLADSSAAVIVSNIGLSPLLLSAAGIHHEAVTYRQRNLNTKLEWVKVLQYHFLVTAGLALLAVGLSGLQSADPTANDAKMVKIGAGILTASWAILMIWSFYSLCWAPASKDSPVYRLATQLLVAVIVALVFIGIRVIYTLVALTSNDAKLNPVTGSLAIRVILSFLPELIAVIIFLIAGLYSRNIRDLAKGRPEPAYELRGKA</sequence>
<evidence type="ECO:0000313" key="2">
    <source>
        <dbReference type="Proteomes" id="UP001148629"/>
    </source>
</evidence>
<comment type="caution">
    <text evidence="1">The sequence shown here is derived from an EMBL/GenBank/DDBJ whole genome shotgun (WGS) entry which is preliminary data.</text>
</comment>
<keyword evidence="2" id="KW-1185">Reference proteome</keyword>
<protein>
    <submittedName>
        <fullName evidence="1">Uncharacterized protein</fullName>
    </submittedName>
</protein>
<proteinExistence type="predicted"/>
<organism evidence="1 2">
    <name type="scientific">Fusarium decemcellulare</name>
    <dbReference type="NCBI Taxonomy" id="57161"/>
    <lineage>
        <taxon>Eukaryota</taxon>
        <taxon>Fungi</taxon>
        <taxon>Dikarya</taxon>
        <taxon>Ascomycota</taxon>
        <taxon>Pezizomycotina</taxon>
        <taxon>Sordariomycetes</taxon>
        <taxon>Hypocreomycetidae</taxon>
        <taxon>Hypocreales</taxon>
        <taxon>Nectriaceae</taxon>
        <taxon>Fusarium</taxon>
        <taxon>Fusarium decemcellulare species complex</taxon>
    </lineage>
</organism>
<gene>
    <name evidence="1" type="ORF">NM208_g8423</name>
</gene>
<name>A0ACC1S5N2_9HYPO</name>
<evidence type="ECO:0000313" key="1">
    <source>
        <dbReference type="EMBL" id="KAJ3532473.1"/>
    </source>
</evidence>